<dbReference type="InterPro" id="IPR044855">
    <property type="entry name" value="CoA-Trfase_III_dom3_sf"/>
</dbReference>
<dbReference type="InParanoid" id="A0A0F7IEQ2"/>
<keyword evidence="3" id="KW-1185">Reference proteome</keyword>
<evidence type="ECO:0000313" key="3">
    <source>
        <dbReference type="Proteomes" id="UP000034723"/>
    </source>
</evidence>
<dbReference type="Gene3D" id="3.40.50.10540">
    <property type="entry name" value="Crotonobetainyl-coa:carnitine coa-transferase, domain 1"/>
    <property type="match status" value="1"/>
</dbReference>
<dbReference type="KEGG" id="gah:GAH_01564"/>
<dbReference type="PANTHER" id="PTHR48207">
    <property type="entry name" value="SUCCINATE--HYDROXYMETHYLGLUTARATE COA-TRANSFERASE"/>
    <property type="match status" value="1"/>
</dbReference>
<reference evidence="2 3" key="1">
    <citation type="submission" date="2015-04" db="EMBL/GenBank/DDBJ databases">
        <title>The complete genome sequence of the hyperthermophilic, obligate iron-reducing archaeon Geoglobus ahangari strain 234T.</title>
        <authorList>
            <person name="Manzella M.P."/>
            <person name="Holmes D.E."/>
            <person name="Rocheleau J.M."/>
            <person name="Chung A."/>
            <person name="Reguera G."/>
            <person name="Kashefi K."/>
        </authorList>
    </citation>
    <scope>NUCLEOTIDE SEQUENCE [LARGE SCALE GENOMIC DNA]</scope>
    <source>
        <strain evidence="2 3">234</strain>
    </source>
</reference>
<name>A0A0F7IEQ2_9EURY</name>
<dbReference type="AlphaFoldDB" id="A0A0F7IEQ2"/>
<evidence type="ECO:0000313" key="2">
    <source>
        <dbReference type="EMBL" id="AKG91148.1"/>
    </source>
</evidence>
<gene>
    <name evidence="2" type="ORF">GAH_01564</name>
</gene>
<accession>A0A0F7IEQ2</accession>
<dbReference type="OrthoDB" id="28444at2157"/>
<dbReference type="GeneID" id="24804133"/>
<dbReference type="GO" id="GO:0008410">
    <property type="term" value="F:CoA-transferase activity"/>
    <property type="evidence" value="ECO:0007669"/>
    <property type="project" value="TreeGrafter"/>
</dbReference>
<organism evidence="2 3">
    <name type="scientific">Geoglobus ahangari</name>
    <dbReference type="NCBI Taxonomy" id="113653"/>
    <lineage>
        <taxon>Archaea</taxon>
        <taxon>Methanobacteriati</taxon>
        <taxon>Methanobacteriota</taxon>
        <taxon>Archaeoglobi</taxon>
        <taxon>Archaeoglobales</taxon>
        <taxon>Archaeoglobaceae</taxon>
        <taxon>Geoglobus</taxon>
    </lineage>
</organism>
<dbReference type="Proteomes" id="UP000034723">
    <property type="component" value="Chromosome"/>
</dbReference>
<dbReference type="InterPro" id="IPR050483">
    <property type="entry name" value="CoA-transferase_III_domain"/>
</dbReference>
<keyword evidence="1 2" id="KW-0808">Transferase</keyword>
<evidence type="ECO:0000256" key="1">
    <source>
        <dbReference type="ARBA" id="ARBA00022679"/>
    </source>
</evidence>
<dbReference type="PANTHER" id="PTHR48207:SF3">
    <property type="entry name" value="SUCCINATE--HYDROXYMETHYLGLUTARATE COA-TRANSFERASE"/>
    <property type="match status" value="1"/>
</dbReference>
<dbReference type="SUPFAM" id="SSF89796">
    <property type="entry name" value="CoA-transferase family III (CaiB/BaiF)"/>
    <property type="match status" value="1"/>
</dbReference>
<proteinExistence type="predicted"/>
<dbReference type="InterPro" id="IPR023606">
    <property type="entry name" value="CoA-Trfase_III_dom_1_sf"/>
</dbReference>
<dbReference type="Pfam" id="PF02515">
    <property type="entry name" value="CoA_transf_3"/>
    <property type="match status" value="1"/>
</dbReference>
<dbReference type="RefSeq" id="WP_048095922.1">
    <property type="nucleotide sequence ID" value="NZ_CP011267.1"/>
</dbReference>
<sequence>MGEEKYEEKYIELEINDVEDTLLPRPWPVTEPRKREELYAPWVKDPRDPDGSYGKFVEENISYTRAQGKPWALDGLIVLDCTVMGLAGATAASYLGELGATVIKVEPITGDPQRYWYPFGREEYAFEDIYTGEKVSPTFLHEHRNEYSITLNLETEKGRELFKKLAVHADIVLENYPPGTFDEWEIGYRQLSKINPRIIYAWFGQIGQWGPMKDRTSKYGQWMLDPVGLSMSEYVHSTGFPADLLPREHGGNPTRSGEWVGDITAGVWGTVAILAALYYRENVSGRGQFIEVTSAEAYMDVLDFNISWYAYDGSIKARIGAWDPNLNQYAWNPCKDGYMMIGGQSDRLWYRILQVIAQEDPEGARLIAEDPFLKEMAARNALEGLIKTYTVTAHWLVNNTRAEAEQKMNAREVAAAPVLMIDEVAEYEHFVYRGHVIEMFDEHYGRVLIANSPLAHQHRTPARVKWVGRPLGLDNGEIFARYLGIGPEEMKKLAREGVTTWYRE</sequence>
<dbReference type="Gene3D" id="3.30.1540.10">
    <property type="entry name" value="formyl-coa transferase, domain 3"/>
    <property type="match status" value="1"/>
</dbReference>
<protein>
    <submittedName>
        <fullName evidence="2">Putative acyl-CoA transferases/carnitine dehydratase</fullName>
    </submittedName>
</protein>
<dbReference type="EMBL" id="CP011267">
    <property type="protein sequence ID" value="AKG91148.1"/>
    <property type="molecule type" value="Genomic_DNA"/>
</dbReference>
<dbReference type="InterPro" id="IPR003673">
    <property type="entry name" value="CoA-Trfase_fam_III"/>
</dbReference>
<dbReference type="STRING" id="113653.GAH_01564"/>
<dbReference type="HOGENOM" id="CLU_033975_2_0_2"/>